<gene>
    <name evidence="2" type="ORF">CERSUDRAFT_96366</name>
</gene>
<evidence type="ECO:0000313" key="3">
    <source>
        <dbReference type="Proteomes" id="UP000016930"/>
    </source>
</evidence>
<evidence type="ECO:0000256" key="1">
    <source>
        <dbReference type="SAM" id="MobiDB-lite"/>
    </source>
</evidence>
<dbReference type="EMBL" id="KB445799">
    <property type="protein sequence ID" value="EMD36141.1"/>
    <property type="molecule type" value="Genomic_DNA"/>
</dbReference>
<sequence>MHPRSPEGGADRPPSRTQAVLDPPPSAGPPVRQATASPDPLRTPSRSACTPSKACVAGFARAQ</sequence>
<dbReference type="Proteomes" id="UP000016930">
    <property type="component" value="Unassembled WGS sequence"/>
</dbReference>
<protein>
    <submittedName>
        <fullName evidence="2">Uncharacterized protein</fullName>
    </submittedName>
</protein>
<accession>M2RBH4</accession>
<dbReference type="HOGENOM" id="CLU_2885576_0_0_1"/>
<keyword evidence="3" id="KW-1185">Reference proteome</keyword>
<reference evidence="2 3" key="1">
    <citation type="journal article" date="2012" name="Proc. Natl. Acad. Sci. U.S.A.">
        <title>Comparative genomics of Ceriporiopsis subvermispora and Phanerochaete chrysosporium provide insight into selective ligninolysis.</title>
        <authorList>
            <person name="Fernandez-Fueyo E."/>
            <person name="Ruiz-Duenas F.J."/>
            <person name="Ferreira P."/>
            <person name="Floudas D."/>
            <person name="Hibbett D.S."/>
            <person name="Canessa P."/>
            <person name="Larrondo L.F."/>
            <person name="James T.Y."/>
            <person name="Seelenfreund D."/>
            <person name="Lobos S."/>
            <person name="Polanco R."/>
            <person name="Tello M."/>
            <person name="Honda Y."/>
            <person name="Watanabe T."/>
            <person name="Watanabe T."/>
            <person name="Ryu J.S."/>
            <person name="Kubicek C.P."/>
            <person name="Schmoll M."/>
            <person name="Gaskell J."/>
            <person name="Hammel K.E."/>
            <person name="St John F.J."/>
            <person name="Vanden Wymelenberg A."/>
            <person name="Sabat G."/>
            <person name="Splinter BonDurant S."/>
            <person name="Syed K."/>
            <person name="Yadav J.S."/>
            <person name="Doddapaneni H."/>
            <person name="Subramanian V."/>
            <person name="Lavin J.L."/>
            <person name="Oguiza J.A."/>
            <person name="Perez G."/>
            <person name="Pisabarro A.G."/>
            <person name="Ramirez L."/>
            <person name="Santoyo F."/>
            <person name="Master E."/>
            <person name="Coutinho P.M."/>
            <person name="Henrissat B."/>
            <person name="Lombard V."/>
            <person name="Magnuson J.K."/>
            <person name="Kuees U."/>
            <person name="Hori C."/>
            <person name="Igarashi K."/>
            <person name="Samejima M."/>
            <person name="Held B.W."/>
            <person name="Barry K.W."/>
            <person name="LaButti K.M."/>
            <person name="Lapidus A."/>
            <person name="Lindquist E.A."/>
            <person name="Lucas S.M."/>
            <person name="Riley R."/>
            <person name="Salamov A.A."/>
            <person name="Hoffmeister D."/>
            <person name="Schwenk D."/>
            <person name="Hadar Y."/>
            <person name="Yarden O."/>
            <person name="de Vries R.P."/>
            <person name="Wiebenga A."/>
            <person name="Stenlid J."/>
            <person name="Eastwood D."/>
            <person name="Grigoriev I.V."/>
            <person name="Berka R.M."/>
            <person name="Blanchette R.A."/>
            <person name="Kersten P."/>
            <person name="Martinez A.T."/>
            <person name="Vicuna R."/>
            <person name="Cullen D."/>
        </authorList>
    </citation>
    <scope>NUCLEOTIDE SEQUENCE [LARGE SCALE GENOMIC DNA]</scope>
    <source>
        <strain evidence="2 3">B</strain>
    </source>
</reference>
<organism evidence="2 3">
    <name type="scientific">Ceriporiopsis subvermispora (strain B)</name>
    <name type="common">White-rot fungus</name>
    <name type="synonym">Gelatoporia subvermispora</name>
    <dbReference type="NCBI Taxonomy" id="914234"/>
    <lineage>
        <taxon>Eukaryota</taxon>
        <taxon>Fungi</taxon>
        <taxon>Dikarya</taxon>
        <taxon>Basidiomycota</taxon>
        <taxon>Agaricomycotina</taxon>
        <taxon>Agaricomycetes</taxon>
        <taxon>Polyporales</taxon>
        <taxon>Gelatoporiaceae</taxon>
        <taxon>Gelatoporia</taxon>
    </lineage>
</organism>
<evidence type="ECO:0000313" key="2">
    <source>
        <dbReference type="EMBL" id="EMD36141.1"/>
    </source>
</evidence>
<proteinExistence type="predicted"/>
<feature type="region of interest" description="Disordered" evidence="1">
    <location>
        <begin position="1"/>
        <end position="51"/>
    </location>
</feature>
<dbReference type="AlphaFoldDB" id="M2RBH4"/>
<name>M2RBH4_CERS8</name>